<dbReference type="GO" id="GO:0030018">
    <property type="term" value="C:Z disc"/>
    <property type="evidence" value="ECO:0007669"/>
    <property type="project" value="TreeGrafter"/>
</dbReference>
<keyword evidence="3 4" id="KW-0440">LIM domain</keyword>
<dbReference type="Gene3D" id="2.10.110.10">
    <property type="entry name" value="Cysteine Rich Protein"/>
    <property type="match status" value="2"/>
</dbReference>
<reference evidence="6 8" key="1">
    <citation type="journal article" date="2014" name="Nat. Genet.">
        <title>Genome and transcriptome of the porcine whipworm Trichuris suis.</title>
        <authorList>
            <person name="Jex A.R."/>
            <person name="Nejsum P."/>
            <person name="Schwarz E.M."/>
            <person name="Hu L."/>
            <person name="Young N.D."/>
            <person name="Hall R.S."/>
            <person name="Korhonen P.K."/>
            <person name="Liao S."/>
            <person name="Thamsborg S."/>
            <person name="Xia J."/>
            <person name="Xu P."/>
            <person name="Wang S."/>
            <person name="Scheerlinck J.P."/>
            <person name="Hofmann A."/>
            <person name="Sternberg P.W."/>
            <person name="Wang J."/>
            <person name="Gasser R.B."/>
        </authorList>
    </citation>
    <scope>NUCLEOTIDE SEQUENCE [LARGE SCALE GENOMIC DNA]</scope>
    <source>
        <strain evidence="7">DCEP-RM93F</strain>
        <strain evidence="6">DCEP-RM93M</strain>
    </source>
</reference>
<dbReference type="SMART" id="SM00132">
    <property type="entry name" value="LIM"/>
    <property type="match status" value="2"/>
</dbReference>
<evidence type="ECO:0000256" key="3">
    <source>
        <dbReference type="ARBA" id="ARBA00023038"/>
    </source>
</evidence>
<dbReference type="SUPFAM" id="SSF57716">
    <property type="entry name" value="Glucocorticoid receptor-like (DNA-binding domain)"/>
    <property type="match status" value="2"/>
</dbReference>
<evidence type="ECO:0000256" key="2">
    <source>
        <dbReference type="ARBA" id="ARBA00022833"/>
    </source>
</evidence>
<dbReference type="GO" id="GO:0001725">
    <property type="term" value="C:stress fiber"/>
    <property type="evidence" value="ECO:0007669"/>
    <property type="project" value="TreeGrafter"/>
</dbReference>
<dbReference type="PANTHER" id="PTHR24214:SF62">
    <property type="entry name" value="LEUPAXIN"/>
    <property type="match status" value="1"/>
</dbReference>
<dbReference type="PROSITE" id="PS50023">
    <property type="entry name" value="LIM_DOMAIN_2"/>
    <property type="match status" value="2"/>
</dbReference>
<sequence>MSLEKEKSSSLIATKVQSAAMESGKPVVCSSCQQKILSGQAITAFGASYHLEHFVCFKCRKQMPQGACFKKGNNLWCPACIEDTKEKCAGCKRPLNDKALGALGKLWHLECFCCERCKKPFKDGVFLVINEKQYCHGCAPMHNN</sequence>
<organism evidence="6 8">
    <name type="scientific">Trichuris suis</name>
    <name type="common">pig whipworm</name>
    <dbReference type="NCBI Taxonomy" id="68888"/>
    <lineage>
        <taxon>Eukaryota</taxon>
        <taxon>Metazoa</taxon>
        <taxon>Ecdysozoa</taxon>
        <taxon>Nematoda</taxon>
        <taxon>Enoplea</taxon>
        <taxon>Dorylaimia</taxon>
        <taxon>Trichinellida</taxon>
        <taxon>Trichuridae</taxon>
        <taxon>Trichuris</taxon>
    </lineage>
</organism>
<dbReference type="EMBL" id="KL363203">
    <property type="protein sequence ID" value="KFD54970.1"/>
    <property type="molecule type" value="Genomic_DNA"/>
</dbReference>
<dbReference type="EMBL" id="KL367618">
    <property type="protein sequence ID" value="KFD61615.1"/>
    <property type="molecule type" value="Genomic_DNA"/>
</dbReference>
<evidence type="ECO:0000256" key="1">
    <source>
        <dbReference type="ARBA" id="ARBA00022723"/>
    </source>
</evidence>
<dbReference type="GO" id="GO:0005912">
    <property type="term" value="C:adherens junction"/>
    <property type="evidence" value="ECO:0007669"/>
    <property type="project" value="TreeGrafter"/>
</dbReference>
<dbReference type="InterPro" id="IPR050604">
    <property type="entry name" value="PDZ-LIM_domain"/>
</dbReference>
<dbReference type="CDD" id="cd08368">
    <property type="entry name" value="LIM"/>
    <property type="match status" value="2"/>
</dbReference>
<feature type="domain" description="LIM zinc-binding" evidence="5">
    <location>
        <begin position="27"/>
        <end position="85"/>
    </location>
</feature>
<name>A0A085MCM4_9BILA</name>
<accession>A0A085MCM4</accession>
<dbReference type="AlphaFoldDB" id="A0A085MCM4"/>
<keyword evidence="1 4" id="KW-0479">Metal-binding</keyword>
<dbReference type="InterPro" id="IPR001781">
    <property type="entry name" value="Znf_LIM"/>
</dbReference>
<keyword evidence="8" id="KW-1185">Reference proteome</keyword>
<dbReference type="GO" id="GO:0031941">
    <property type="term" value="C:filamentous actin"/>
    <property type="evidence" value="ECO:0007669"/>
    <property type="project" value="TreeGrafter"/>
</dbReference>
<keyword evidence="2 4" id="KW-0862">Zinc</keyword>
<dbReference type="Pfam" id="PF00412">
    <property type="entry name" value="LIM"/>
    <property type="match status" value="2"/>
</dbReference>
<evidence type="ECO:0000259" key="5">
    <source>
        <dbReference type="PROSITE" id="PS50023"/>
    </source>
</evidence>
<proteinExistence type="predicted"/>
<dbReference type="GO" id="GO:0061061">
    <property type="term" value="P:muscle structure development"/>
    <property type="evidence" value="ECO:0007669"/>
    <property type="project" value="TreeGrafter"/>
</dbReference>
<evidence type="ECO:0000256" key="4">
    <source>
        <dbReference type="PROSITE-ProRule" id="PRU00125"/>
    </source>
</evidence>
<dbReference type="PANTHER" id="PTHR24214">
    <property type="entry name" value="PDZ AND LIM DOMAIN PROTEIN ZASP"/>
    <property type="match status" value="1"/>
</dbReference>
<evidence type="ECO:0000313" key="6">
    <source>
        <dbReference type="EMBL" id="KFD54970.1"/>
    </source>
</evidence>
<gene>
    <name evidence="6" type="ORF">M513_04152</name>
    <name evidence="7" type="ORF">M514_04152</name>
</gene>
<dbReference type="GO" id="GO:0051371">
    <property type="term" value="F:muscle alpha-actinin binding"/>
    <property type="evidence" value="ECO:0007669"/>
    <property type="project" value="TreeGrafter"/>
</dbReference>
<dbReference type="Proteomes" id="UP000030764">
    <property type="component" value="Unassembled WGS sequence"/>
</dbReference>
<dbReference type="GO" id="GO:0007507">
    <property type="term" value="P:heart development"/>
    <property type="evidence" value="ECO:0007669"/>
    <property type="project" value="TreeGrafter"/>
</dbReference>
<dbReference type="GO" id="GO:0003779">
    <property type="term" value="F:actin binding"/>
    <property type="evidence" value="ECO:0007669"/>
    <property type="project" value="TreeGrafter"/>
</dbReference>
<protein>
    <recommendedName>
        <fullName evidence="5">LIM zinc-binding domain-containing protein</fullName>
    </recommendedName>
</protein>
<evidence type="ECO:0000313" key="8">
    <source>
        <dbReference type="Proteomes" id="UP000030764"/>
    </source>
</evidence>
<dbReference type="GO" id="GO:0030036">
    <property type="term" value="P:actin cytoskeleton organization"/>
    <property type="evidence" value="ECO:0007669"/>
    <property type="project" value="TreeGrafter"/>
</dbReference>
<evidence type="ECO:0000313" key="7">
    <source>
        <dbReference type="EMBL" id="KFD61615.1"/>
    </source>
</evidence>
<feature type="domain" description="LIM zinc-binding" evidence="5">
    <location>
        <begin position="86"/>
        <end position="144"/>
    </location>
</feature>
<dbReference type="PROSITE" id="PS00478">
    <property type="entry name" value="LIM_DOMAIN_1"/>
    <property type="match status" value="1"/>
</dbReference>
<dbReference type="Proteomes" id="UP000030758">
    <property type="component" value="Unassembled WGS sequence"/>
</dbReference>
<dbReference type="GO" id="GO:0046872">
    <property type="term" value="F:metal ion binding"/>
    <property type="evidence" value="ECO:0007669"/>
    <property type="project" value="UniProtKB-KW"/>
</dbReference>